<comment type="caution">
    <text evidence="1">The sequence shown here is derived from an EMBL/GenBank/DDBJ whole genome shotgun (WGS) entry which is preliminary data.</text>
</comment>
<gene>
    <name evidence="1" type="ORF">GDO86_019804</name>
</gene>
<protein>
    <submittedName>
        <fullName evidence="1">Uncharacterized protein</fullName>
    </submittedName>
</protein>
<feature type="non-terminal residue" evidence="1">
    <location>
        <position position="115"/>
    </location>
</feature>
<dbReference type="Proteomes" id="UP000812440">
    <property type="component" value="Unassembled WGS sequence"/>
</dbReference>
<reference evidence="1" key="1">
    <citation type="thesis" date="2020" institute="ProQuest LLC" country="789 East Eisenhower Parkway, Ann Arbor, MI, USA">
        <title>Comparative Genomics and Chromosome Evolution.</title>
        <authorList>
            <person name="Mudd A.B."/>
        </authorList>
    </citation>
    <scope>NUCLEOTIDE SEQUENCE</scope>
    <source>
        <strain evidence="1">Female2</strain>
        <tissue evidence="1">Blood</tissue>
    </source>
</reference>
<evidence type="ECO:0000313" key="1">
    <source>
        <dbReference type="EMBL" id="KAG8431829.1"/>
    </source>
</evidence>
<dbReference type="EMBL" id="JAACNH010000062">
    <property type="protein sequence ID" value="KAG8431829.1"/>
    <property type="molecule type" value="Genomic_DNA"/>
</dbReference>
<keyword evidence="2" id="KW-1185">Reference proteome</keyword>
<sequence>FVSSLCPTQLSLVGGLPCAGGCDVGSRWERAVRCCVVLGGGCPVGLRLPCETLQGKGTPHTALCDVNPSISCSRSSPLGGGEDLAWSRTSWGSEFAEPAEQCVWDPVLHPADPSG</sequence>
<proteinExistence type="predicted"/>
<dbReference type="AlphaFoldDB" id="A0A8T2IGN7"/>
<name>A0A8T2IGN7_9PIPI</name>
<organism evidence="1 2">
    <name type="scientific">Hymenochirus boettgeri</name>
    <name type="common">Congo dwarf clawed frog</name>
    <dbReference type="NCBI Taxonomy" id="247094"/>
    <lineage>
        <taxon>Eukaryota</taxon>
        <taxon>Metazoa</taxon>
        <taxon>Chordata</taxon>
        <taxon>Craniata</taxon>
        <taxon>Vertebrata</taxon>
        <taxon>Euteleostomi</taxon>
        <taxon>Amphibia</taxon>
        <taxon>Batrachia</taxon>
        <taxon>Anura</taxon>
        <taxon>Pipoidea</taxon>
        <taxon>Pipidae</taxon>
        <taxon>Pipinae</taxon>
        <taxon>Hymenochirus</taxon>
    </lineage>
</organism>
<evidence type="ECO:0000313" key="2">
    <source>
        <dbReference type="Proteomes" id="UP000812440"/>
    </source>
</evidence>
<accession>A0A8T2IGN7</accession>